<keyword evidence="3" id="KW-0859">Xylose metabolism</keyword>
<evidence type="ECO:0000313" key="5">
    <source>
        <dbReference type="Proteomes" id="UP001623592"/>
    </source>
</evidence>
<proteinExistence type="inferred from homology"/>
<organism evidence="4 5">
    <name type="scientific">Clostridium neuense</name>
    <dbReference type="NCBI Taxonomy" id="1728934"/>
    <lineage>
        <taxon>Bacteria</taxon>
        <taxon>Bacillati</taxon>
        <taxon>Bacillota</taxon>
        <taxon>Clostridia</taxon>
        <taxon>Eubacteriales</taxon>
        <taxon>Clostridiaceae</taxon>
        <taxon>Clostridium</taxon>
    </lineage>
</organism>
<dbReference type="Pfam" id="PF00480">
    <property type="entry name" value="ROK"/>
    <property type="match status" value="1"/>
</dbReference>
<dbReference type="Pfam" id="PF13412">
    <property type="entry name" value="HTH_24"/>
    <property type="match status" value="1"/>
</dbReference>
<evidence type="ECO:0000313" key="4">
    <source>
        <dbReference type="EMBL" id="MFL0252414.1"/>
    </source>
</evidence>
<dbReference type="Gene3D" id="3.30.420.40">
    <property type="match status" value="2"/>
</dbReference>
<dbReference type="EMBL" id="JBJIAA010000017">
    <property type="protein sequence ID" value="MFL0252414.1"/>
    <property type="molecule type" value="Genomic_DNA"/>
</dbReference>
<accession>A0ABW8TIM0</accession>
<dbReference type="InterPro" id="IPR000600">
    <property type="entry name" value="ROK"/>
</dbReference>
<dbReference type="PANTHER" id="PTHR18964:SF149">
    <property type="entry name" value="BIFUNCTIONAL UDP-N-ACETYLGLUCOSAMINE 2-EPIMERASE_N-ACETYLMANNOSAMINE KINASE"/>
    <property type="match status" value="1"/>
</dbReference>
<evidence type="ECO:0000256" key="2">
    <source>
        <dbReference type="ARBA" id="ARBA00006479"/>
    </source>
</evidence>
<comment type="function">
    <text evidence="1">Transcriptional repressor of xylose-utilizing enzymes.</text>
</comment>
<comment type="caution">
    <text evidence="4">The sequence shown here is derived from an EMBL/GenBank/DDBJ whole genome shotgun (WGS) entry which is preliminary data.</text>
</comment>
<sequence length="406" mass="45671">MPHTFNQRGKKYGGGDSEIIFEKCSYELFSGMTSTGKKIFNLLQKKGAMPKSEISNITGIKLTTLNRIMEPLEGNRILVQYCIGESTGGRKPIVYNINLCNFYIIGINISVEEVEIAFTNLKLEILHKEMFKMNYSFTPEKVLDYIVKSINKVYIELNLDFLSLFGIGVSVQGSFQFKSGVMHDCTNTWSDVKIKNILEEKLGVYVVIENGANAAAEAEYFYGLKTEFSNMTYIHCGKKFRAGIIVDGKIFRMLNNDENVFGHMIVDRGKFGCIDNYSSTGAIIEQFILKLKKGRNSIINKPIDEITCKDICEAAKMNDELSIEIIRNAAILLGIGLINLIQMFNLKAVVLNGEIISYSKIFYDTCVETVFKNIKSKIVFKRGGYLKEDAMVVGAAAVVIEKYLEN</sequence>
<evidence type="ECO:0000256" key="3">
    <source>
        <dbReference type="ARBA" id="ARBA00022629"/>
    </source>
</evidence>
<dbReference type="InterPro" id="IPR043129">
    <property type="entry name" value="ATPase_NBD"/>
</dbReference>
<dbReference type="SUPFAM" id="SSF46785">
    <property type="entry name" value="Winged helix' DNA-binding domain"/>
    <property type="match status" value="1"/>
</dbReference>
<dbReference type="InterPro" id="IPR036388">
    <property type="entry name" value="WH-like_DNA-bd_sf"/>
</dbReference>
<keyword evidence="3" id="KW-0119">Carbohydrate metabolism</keyword>
<dbReference type="Gene3D" id="1.10.10.10">
    <property type="entry name" value="Winged helix-like DNA-binding domain superfamily/Winged helix DNA-binding domain"/>
    <property type="match status" value="1"/>
</dbReference>
<evidence type="ECO:0000256" key="1">
    <source>
        <dbReference type="ARBA" id="ARBA00002486"/>
    </source>
</evidence>
<comment type="similarity">
    <text evidence="2">Belongs to the ROK (NagC/XylR) family.</text>
</comment>
<dbReference type="PANTHER" id="PTHR18964">
    <property type="entry name" value="ROK (REPRESSOR, ORF, KINASE) FAMILY"/>
    <property type="match status" value="1"/>
</dbReference>
<gene>
    <name evidence="4" type="ORF">ACJDT4_18550</name>
</gene>
<dbReference type="InterPro" id="IPR036390">
    <property type="entry name" value="WH_DNA-bd_sf"/>
</dbReference>
<dbReference type="Proteomes" id="UP001623592">
    <property type="component" value="Unassembled WGS sequence"/>
</dbReference>
<dbReference type="SUPFAM" id="SSF53067">
    <property type="entry name" value="Actin-like ATPase domain"/>
    <property type="match status" value="1"/>
</dbReference>
<keyword evidence="5" id="KW-1185">Reference proteome</keyword>
<name>A0ABW8TIM0_9CLOT</name>
<protein>
    <submittedName>
        <fullName evidence="4">ROK family transcriptional regulator</fullName>
    </submittedName>
</protein>
<reference evidence="4 5" key="1">
    <citation type="submission" date="2024-11" db="EMBL/GenBank/DDBJ databases">
        <authorList>
            <person name="Heng Y.C."/>
            <person name="Lim A.C.H."/>
            <person name="Lee J.K.Y."/>
            <person name="Kittelmann S."/>
        </authorList>
    </citation>
    <scope>NUCLEOTIDE SEQUENCE [LARGE SCALE GENOMIC DNA]</scope>
    <source>
        <strain evidence="4 5">WILCCON 0114</strain>
    </source>
</reference>